<evidence type="ECO:0000256" key="4">
    <source>
        <dbReference type="SAM" id="MobiDB-lite"/>
    </source>
</evidence>
<proteinExistence type="predicted"/>
<dbReference type="InterPro" id="IPR051620">
    <property type="entry name" value="ORF904-like_C"/>
</dbReference>
<dbReference type="RefSeq" id="WP_151178664.1">
    <property type="nucleotide sequence ID" value="NZ_CP042906.1"/>
</dbReference>
<dbReference type="SMART" id="SM00885">
    <property type="entry name" value="D5_N"/>
    <property type="match status" value="1"/>
</dbReference>
<feature type="compositionally biased region" description="Basic and acidic residues" evidence="4">
    <location>
        <begin position="1"/>
        <end position="15"/>
    </location>
</feature>
<evidence type="ECO:0000256" key="1">
    <source>
        <dbReference type="ARBA" id="ARBA00022741"/>
    </source>
</evidence>
<dbReference type="GO" id="GO:0005524">
    <property type="term" value="F:ATP binding"/>
    <property type="evidence" value="ECO:0007669"/>
    <property type="project" value="UniProtKB-KW"/>
</dbReference>
<reference evidence="6 7" key="1">
    <citation type="submission" date="2019-08" db="EMBL/GenBank/DDBJ databases">
        <title>Hyperibacter terrae gen. nov., sp. nov. and Hyperibacter viscosus sp. nov., two new members in the family Rhodospirillaceae isolated from the rhizosphere of Hypericum perforatum.</title>
        <authorList>
            <person name="Noviana Z."/>
        </authorList>
    </citation>
    <scope>NUCLEOTIDE SEQUENCE [LARGE SCALE GENOMIC DNA]</scope>
    <source>
        <strain evidence="6 7">R5913</strain>
    </source>
</reference>
<evidence type="ECO:0000256" key="2">
    <source>
        <dbReference type="ARBA" id="ARBA00022801"/>
    </source>
</evidence>
<feature type="region of interest" description="Disordered" evidence="4">
    <location>
        <begin position="517"/>
        <end position="536"/>
    </location>
</feature>
<keyword evidence="3" id="KW-0067">ATP-binding</keyword>
<dbReference type="EMBL" id="CP042906">
    <property type="protein sequence ID" value="QEX18512.1"/>
    <property type="molecule type" value="Genomic_DNA"/>
</dbReference>
<dbReference type="InterPro" id="IPR014818">
    <property type="entry name" value="Phage/plasmid_primase_P4_C"/>
</dbReference>
<organism evidence="6 7">
    <name type="scientific">Hypericibacter terrae</name>
    <dbReference type="NCBI Taxonomy" id="2602015"/>
    <lineage>
        <taxon>Bacteria</taxon>
        <taxon>Pseudomonadati</taxon>
        <taxon>Pseudomonadota</taxon>
        <taxon>Alphaproteobacteria</taxon>
        <taxon>Rhodospirillales</taxon>
        <taxon>Dongiaceae</taxon>
        <taxon>Hypericibacter</taxon>
    </lineage>
</organism>
<feature type="region of interest" description="Disordered" evidence="4">
    <location>
        <begin position="1"/>
        <end position="66"/>
    </location>
</feature>
<dbReference type="PANTHER" id="PTHR35372:SF2">
    <property type="entry name" value="SF3 HELICASE DOMAIN-CONTAINING PROTEIN"/>
    <property type="match status" value="1"/>
</dbReference>
<dbReference type="GO" id="GO:0016787">
    <property type="term" value="F:hydrolase activity"/>
    <property type="evidence" value="ECO:0007669"/>
    <property type="project" value="UniProtKB-KW"/>
</dbReference>
<dbReference type="InterPro" id="IPR027417">
    <property type="entry name" value="P-loop_NTPase"/>
</dbReference>
<evidence type="ECO:0000256" key="3">
    <source>
        <dbReference type="ARBA" id="ARBA00022840"/>
    </source>
</evidence>
<dbReference type="PANTHER" id="PTHR35372">
    <property type="entry name" value="ATP BINDING PROTEIN-RELATED"/>
    <property type="match status" value="1"/>
</dbReference>
<accession>A0A5J6MLN2</accession>
<evidence type="ECO:0000259" key="5">
    <source>
        <dbReference type="PROSITE" id="PS51206"/>
    </source>
</evidence>
<dbReference type="OrthoDB" id="9763644at2"/>
<dbReference type="InterPro" id="IPR006500">
    <property type="entry name" value="Helicase_put_C_phage/plasmid"/>
</dbReference>
<dbReference type="Pfam" id="PF19263">
    <property type="entry name" value="DUF5906"/>
    <property type="match status" value="1"/>
</dbReference>
<keyword evidence="7" id="KW-1185">Reference proteome</keyword>
<keyword evidence="1" id="KW-0547">Nucleotide-binding</keyword>
<feature type="compositionally biased region" description="Basic and acidic residues" evidence="4">
    <location>
        <begin position="46"/>
        <end position="57"/>
    </location>
</feature>
<dbReference type="InterPro" id="IPR014015">
    <property type="entry name" value="Helicase_SF3_DNA-vir"/>
</dbReference>
<gene>
    <name evidence="6" type="ORF">FRZ44_38190</name>
</gene>
<name>A0A5J6MLN2_9PROT</name>
<protein>
    <submittedName>
        <fullName evidence="6">Phage protein</fullName>
    </submittedName>
</protein>
<dbReference type="AlphaFoldDB" id="A0A5J6MLN2"/>
<dbReference type="SUPFAM" id="SSF52540">
    <property type="entry name" value="P-loop containing nucleoside triphosphate hydrolases"/>
    <property type="match status" value="1"/>
</dbReference>
<dbReference type="Proteomes" id="UP000326202">
    <property type="component" value="Chromosome"/>
</dbReference>
<feature type="domain" description="SF3 helicase" evidence="5">
    <location>
        <begin position="235"/>
        <end position="396"/>
    </location>
</feature>
<dbReference type="NCBIfam" id="TIGR01613">
    <property type="entry name" value="primase_Cterm"/>
    <property type="match status" value="1"/>
</dbReference>
<dbReference type="InterPro" id="IPR045455">
    <property type="entry name" value="NrS-1_pol-like_helicase"/>
</dbReference>
<keyword evidence="2" id="KW-0378">Hydrolase</keyword>
<sequence length="536" mass="58967">MTEPPKTKPLDEKASRAKAKSTARAEKNAARLASLAGPPADGDLFGGDRKPIEELPRNDVGNGQRLRRRHGDDVRFVDQAGWFVWNGQCWERSGTSKDPGHEIVKKAHATADAIMEEARTFAERAEHETVAAKQEALLDRAEAHHKFAIASGNHNKLRGMLSEAAPYLGIKPTALDDVPWLFSIADGTVELGLEVAKRDHARDDLITHLSPVVWDPKAKCPKWEKFMEEALPIVAVRRFIQRWAGYCLTGLTREQKVVLFYGLGANGKSVFLKVLQHVLGNYTLTVGIETFLYAERRADAASPDLARLPGARLLVASEPEHGARLSESVIKTATGGEKILARHLFEGLFEFTPCFKLILSANVKPIVRGQDNGIWRRLLLVLWGVTFDGVNGPAPNPHLADELIDEETAGIFNWLLAGLVDYLENGLAVPDEIKATTEEYRSESDTVREFMTSCTAAAPGERINATVLFKTYCAWAEESAMKPISQTSFGLKLRDMGIKGEIVGKKSYLDIKLTWQAPAKGNEPPPASSEGEYGNG</sequence>
<dbReference type="Pfam" id="PF08706">
    <property type="entry name" value="D5_N"/>
    <property type="match status" value="1"/>
</dbReference>
<evidence type="ECO:0000313" key="7">
    <source>
        <dbReference type="Proteomes" id="UP000326202"/>
    </source>
</evidence>
<dbReference type="KEGG" id="htq:FRZ44_38190"/>
<dbReference type="PROSITE" id="PS51206">
    <property type="entry name" value="SF3_HELICASE_1"/>
    <property type="match status" value="1"/>
</dbReference>
<dbReference type="Gene3D" id="3.40.50.300">
    <property type="entry name" value="P-loop containing nucleotide triphosphate hydrolases"/>
    <property type="match status" value="1"/>
</dbReference>
<evidence type="ECO:0000313" key="6">
    <source>
        <dbReference type="EMBL" id="QEX18512.1"/>
    </source>
</evidence>